<evidence type="ECO:0000256" key="1">
    <source>
        <dbReference type="ARBA" id="ARBA00005495"/>
    </source>
</evidence>
<evidence type="ECO:0000259" key="5">
    <source>
        <dbReference type="PROSITE" id="PS51891"/>
    </source>
</evidence>
<dbReference type="SUPFAM" id="SSF51316">
    <property type="entry name" value="Mss4-like"/>
    <property type="match status" value="1"/>
</dbReference>
<accession>A0A099EUR7</accession>
<dbReference type="InterPro" id="IPR006913">
    <property type="entry name" value="CENP-V/GFA"/>
</dbReference>
<keyword evidence="4" id="KW-0456">Lyase</keyword>
<dbReference type="STRING" id="690417.IC63_16225"/>
<keyword evidence="2" id="KW-0479">Metal-binding</keyword>
<keyword evidence="3" id="KW-0862">Zinc</keyword>
<evidence type="ECO:0000256" key="3">
    <source>
        <dbReference type="ARBA" id="ARBA00022833"/>
    </source>
</evidence>
<name>A0A099EUR7_9RHOB</name>
<dbReference type="Proteomes" id="UP000029917">
    <property type="component" value="Unassembled WGS sequence"/>
</dbReference>
<comment type="caution">
    <text evidence="6">The sequence shown here is derived from an EMBL/GenBank/DDBJ whole genome shotgun (WGS) entry which is preliminary data.</text>
</comment>
<dbReference type="PANTHER" id="PTHR33337">
    <property type="entry name" value="GFA DOMAIN-CONTAINING PROTEIN"/>
    <property type="match status" value="1"/>
</dbReference>
<organism evidence="6 7">
    <name type="scientific">Paracoccus sphaerophysae</name>
    <dbReference type="NCBI Taxonomy" id="690417"/>
    <lineage>
        <taxon>Bacteria</taxon>
        <taxon>Pseudomonadati</taxon>
        <taxon>Pseudomonadota</taxon>
        <taxon>Alphaproteobacteria</taxon>
        <taxon>Rhodobacterales</taxon>
        <taxon>Paracoccaceae</taxon>
        <taxon>Paracoccus</taxon>
    </lineage>
</organism>
<reference evidence="6 7" key="2">
    <citation type="submission" date="2014-10" db="EMBL/GenBank/DDBJ databases">
        <title>Paracoccus sanguinis sp. nov., isolated from clinical specimens of New York State patients.</title>
        <authorList>
            <person name="Mingle L.A."/>
            <person name="Cole J.A."/>
            <person name="Lapierre P."/>
            <person name="Musser K.A."/>
        </authorList>
    </citation>
    <scope>NUCLEOTIDE SEQUENCE [LARGE SCALE GENOMIC DNA]</scope>
    <source>
        <strain evidence="6 7">HAMBI 3106</strain>
    </source>
</reference>
<evidence type="ECO:0000256" key="4">
    <source>
        <dbReference type="ARBA" id="ARBA00023239"/>
    </source>
</evidence>
<evidence type="ECO:0000256" key="2">
    <source>
        <dbReference type="ARBA" id="ARBA00022723"/>
    </source>
</evidence>
<sequence length="134" mass="14258">MLTGGCQCGAVRHAVAAVPSRVHVCHCTECRAQSSLAFGISGIVPPAAVRLTRGTPRVRSRRTVSGKVLAFAFCTDCGSRGWHRNDPDGPEMLIKGGSLDDPVDLTGASCIWTRSKLPGVVRPPGVKQFPQDYD</sequence>
<dbReference type="InterPro" id="IPR011057">
    <property type="entry name" value="Mss4-like_sf"/>
</dbReference>
<keyword evidence="7" id="KW-1185">Reference proteome</keyword>
<protein>
    <recommendedName>
        <fullName evidence="5">CENP-V/GFA domain-containing protein</fullName>
    </recommendedName>
</protein>
<dbReference type="GO" id="GO:0016846">
    <property type="term" value="F:carbon-sulfur lyase activity"/>
    <property type="evidence" value="ECO:0007669"/>
    <property type="project" value="InterPro"/>
</dbReference>
<feature type="domain" description="CENP-V/GFA" evidence="5">
    <location>
        <begin position="2"/>
        <end position="113"/>
    </location>
</feature>
<dbReference type="PROSITE" id="PS51891">
    <property type="entry name" value="CENP_V_GFA"/>
    <property type="match status" value="1"/>
</dbReference>
<proteinExistence type="inferred from homology"/>
<gene>
    <name evidence="6" type="ORF">IC63_16225</name>
</gene>
<dbReference type="GO" id="GO:0046872">
    <property type="term" value="F:metal ion binding"/>
    <property type="evidence" value="ECO:0007669"/>
    <property type="project" value="UniProtKB-KW"/>
</dbReference>
<reference evidence="6 7" key="1">
    <citation type="submission" date="2014-09" db="EMBL/GenBank/DDBJ databases">
        <authorList>
            <person name="McGinnis J.M."/>
            <person name="Wolfgang W.J."/>
        </authorList>
    </citation>
    <scope>NUCLEOTIDE SEQUENCE [LARGE SCALE GENOMIC DNA]</scope>
    <source>
        <strain evidence="6 7">HAMBI 3106</strain>
    </source>
</reference>
<dbReference type="Pfam" id="PF04828">
    <property type="entry name" value="GFA"/>
    <property type="match status" value="1"/>
</dbReference>
<comment type="similarity">
    <text evidence="1">Belongs to the Gfa family.</text>
</comment>
<dbReference type="Gene3D" id="3.90.1590.10">
    <property type="entry name" value="glutathione-dependent formaldehyde- activating enzyme (gfa)"/>
    <property type="match status" value="1"/>
</dbReference>
<evidence type="ECO:0000313" key="6">
    <source>
        <dbReference type="EMBL" id="KGJ01746.1"/>
    </source>
</evidence>
<dbReference type="PANTHER" id="PTHR33337:SF40">
    <property type="entry name" value="CENP-V_GFA DOMAIN-CONTAINING PROTEIN-RELATED"/>
    <property type="match status" value="1"/>
</dbReference>
<dbReference type="EMBL" id="JRKS01000092">
    <property type="protein sequence ID" value="KGJ01746.1"/>
    <property type="molecule type" value="Genomic_DNA"/>
</dbReference>
<evidence type="ECO:0000313" key="7">
    <source>
        <dbReference type="Proteomes" id="UP000029917"/>
    </source>
</evidence>
<dbReference type="AlphaFoldDB" id="A0A099EUR7"/>
<dbReference type="RefSeq" id="WP_036722211.1">
    <property type="nucleotide sequence ID" value="NZ_JRKS01000092.1"/>
</dbReference>
<dbReference type="OrthoDB" id="9807246at2"/>